<dbReference type="InterPro" id="IPR011989">
    <property type="entry name" value="ARM-like"/>
</dbReference>
<dbReference type="GO" id="GO:0005634">
    <property type="term" value="C:nucleus"/>
    <property type="evidence" value="ECO:0000318"/>
    <property type="project" value="GO_Central"/>
</dbReference>
<evidence type="ECO:0000256" key="5">
    <source>
        <dbReference type="ARBA" id="ARBA00023242"/>
    </source>
</evidence>
<name>A0A3Q7H410_SOLLC</name>
<accession>A0A3Q7H410</accession>
<dbReference type="Gramene" id="Solyc07g007920.2.1">
    <property type="protein sequence ID" value="Solyc07g007920.2.1"/>
    <property type="gene ID" value="Solyc07g007920.2"/>
</dbReference>
<dbReference type="AlphaFoldDB" id="A0A3Q7H410"/>
<organism evidence="9">
    <name type="scientific">Solanum lycopersicum</name>
    <name type="common">Tomato</name>
    <name type="synonym">Lycopersicon esculentum</name>
    <dbReference type="NCBI Taxonomy" id="4081"/>
    <lineage>
        <taxon>Eukaryota</taxon>
        <taxon>Viridiplantae</taxon>
        <taxon>Streptophyta</taxon>
        <taxon>Embryophyta</taxon>
        <taxon>Tracheophyta</taxon>
        <taxon>Spermatophyta</taxon>
        <taxon>Magnoliopsida</taxon>
        <taxon>eudicotyledons</taxon>
        <taxon>Gunneridae</taxon>
        <taxon>Pentapetalae</taxon>
        <taxon>asterids</taxon>
        <taxon>lamiids</taxon>
        <taxon>Solanales</taxon>
        <taxon>Solanaceae</taxon>
        <taxon>Solanoideae</taxon>
        <taxon>Solaneae</taxon>
        <taxon>Solanum</taxon>
        <taxon>Solanum subgen. Lycopersicon</taxon>
    </lineage>
</organism>
<evidence type="ECO:0000256" key="4">
    <source>
        <dbReference type="ARBA" id="ARBA00022895"/>
    </source>
</evidence>
<dbReference type="PANTHER" id="PTHR22928">
    <property type="entry name" value="TELOMERE-ASSOCIATED PROTEIN RIF1"/>
    <property type="match status" value="1"/>
</dbReference>
<dbReference type="SUPFAM" id="SSF48371">
    <property type="entry name" value="ARM repeat"/>
    <property type="match status" value="1"/>
</dbReference>
<feature type="region of interest" description="Disordered" evidence="7">
    <location>
        <begin position="1035"/>
        <end position="1099"/>
    </location>
</feature>
<dbReference type="InParanoid" id="A0A3Q7H410"/>
<dbReference type="Pfam" id="PF12231">
    <property type="entry name" value="Rif1_N"/>
    <property type="match status" value="1"/>
</dbReference>
<keyword evidence="5" id="KW-0539">Nucleus</keyword>
<evidence type="ECO:0000313" key="9">
    <source>
        <dbReference type="EnsemblPlants" id="Solyc07g007920.2.1"/>
    </source>
</evidence>
<dbReference type="GO" id="GO:0000781">
    <property type="term" value="C:chromosome, telomeric region"/>
    <property type="evidence" value="ECO:0007669"/>
    <property type="project" value="UniProtKB-SubCell"/>
</dbReference>
<evidence type="ECO:0000256" key="7">
    <source>
        <dbReference type="SAM" id="MobiDB-lite"/>
    </source>
</evidence>
<proteinExistence type="predicted"/>
<feature type="compositionally biased region" description="Basic and acidic residues" evidence="7">
    <location>
        <begin position="1052"/>
        <end position="1063"/>
    </location>
</feature>
<evidence type="ECO:0000256" key="3">
    <source>
        <dbReference type="ARBA" id="ARBA00022454"/>
    </source>
</evidence>
<evidence type="ECO:0000256" key="1">
    <source>
        <dbReference type="ARBA" id="ARBA00004123"/>
    </source>
</evidence>
<dbReference type="PANTHER" id="PTHR22928:SF3">
    <property type="entry name" value="TELOMERE-ASSOCIATED PROTEIN RIF1"/>
    <property type="match status" value="1"/>
</dbReference>
<evidence type="ECO:0000259" key="8">
    <source>
        <dbReference type="Pfam" id="PF12231"/>
    </source>
</evidence>
<sequence length="1114" mass="125851">METFEEQFDQITTLLSSNKLLAYSTLLHLQQQSGADPSLVKLLADSSSIIVSYIISDVSDNDEEIAAQALKCLGFMIYHPSIVGSITGDDARAIVDSLVEVITTSKIKSVCNLGVWCISMQQFNSLLLDENFQSLLRAIIYALDNPIGSLSITFEAMQAVMKLANTSAQNMRAMSNIWAPPVYKRLVSSDKRERDMSERCLQKVSSVILPPPVILSKYSDRADAPPKIIVLKEAALVTDLKKTLLLTMEELLNQGLKIQTLQVWRWFMCLLGPYGMKYKHLVNKLLKIPEQTFTDNDPQIQSASLVAWEGLIDSLICSQLHAPESNVLVKNPTDQRVFKGSDPTEADGFPKKIKLVMTPLVGIMSSNCDASVHVSCLNTWSYLLYKLDKLASFHSVVRTVWEPILEVIIKVGPVNKNIWSWSFCIELLDNFISAGNKDVNSMLNDHKAMRLPESAKYSWKYYPIKWSPLDLGNLEFFLNTIHGLIIHGSDITLSGEIRTVTYGAASSLFRSLLRSVKHCLKSDLITYDEVILSLNMMLKFLKSVYENMHSSDGGIDDLLPLLLQLLEAFVEELEPSTLQSPLYKVIVDFKIFETSEPVYKFKSAKIPDIGFMNCMEKVSPVAYITLLYFHAVTRATLKAPDYDIVEGKHRYVKLLLSSYEPLEILHLFVSLLYTEKMSCCFEIWVALANCLKDYIDNHNFRSLFKLQSDSPGYAITIHFLCYPFAAYSCRKVYLMLQHVIEVWKSLYVSLSRASEIGYPTLTEDLLSMLCSYFNEALTNGNLVPEPQSSVNGQDIDVLLLFGETMICAVEQASLIAKSEVNESESWRSSIIKSSLDFTSCFVKLSRAKGETNLSTSLIERRLLSSLVHFVGCLHLQKDIALFIEMMTSTLLLWLSHFEAQDSNFKDQLQQLWIQTLNCLQKTLPIIEFNSSFLQLQEPLLGKTLDHPDLVISNFTVNFWNSTFGEQTKLDYPESLLPVLDKLSRRGKIKLGKNSLLANTNDRSDVDKVTVPNRHKVPTTLHRCSKRVELVGNAANSSEGNDRIYSKSKRRHTELTEHQKEVRRAQQGRLMDCSGHGPGIRTYTSVDFSQGTEESQESQDIRDADTILEMLRKAK</sequence>
<dbReference type="STRING" id="4081.A0A3Q7H410"/>
<feature type="compositionally biased region" description="Polar residues" evidence="7">
    <location>
        <begin position="1081"/>
        <end position="1092"/>
    </location>
</feature>
<comment type="subcellular location">
    <subcellularLocation>
        <location evidence="2">Chromosome</location>
        <location evidence="2">Telomere</location>
    </subcellularLocation>
    <subcellularLocation>
        <location evidence="1">Nucleus</location>
    </subcellularLocation>
</comment>
<dbReference type="EnsemblPlants" id="Solyc07g007920.2.1">
    <property type="protein sequence ID" value="Solyc07g007920.2.1"/>
    <property type="gene ID" value="Solyc07g007920.2"/>
</dbReference>
<dbReference type="Proteomes" id="UP000004994">
    <property type="component" value="Chromosome 7"/>
</dbReference>
<dbReference type="InterPro" id="IPR022031">
    <property type="entry name" value="Rif1_N"/>
</dbReference>
<dbReference type="Gene3D" id="1.25.10.10">
    <property type="entry name" value="Leucine-rich Repeat Variant"/>
    <property type="match status" value="1"/>
</dbReference>
<keyword evidence="10" id="KW-1185">Reference proteome</keyword>
<dbReference type="PaxDb" id="4081-Solyc07g007920.1.1"/>
<keyword evidence="6" id="KW-0131">Cell cycle</keyword>
<feature type="domain" description="Telomere-associated protein Rif1 N-terminal" evidence="8">
    <location>
        <begin position="17"/>
        <end position="326"/>
    </location>
</feature>
<evidence type="ECO:0000256" key="2">
    <source>
        <dbReference type="ARBA" id="ARBA00004574"/>
    </source>
</evidence>
<keyword evidence="4" id="KW-0779">Telomere</keyword>
<dbReference type="OMA" id="GMCEYFK"/>
<protein>
    <recommendedName>
        <fullName evidence="8">Telomere-associated protein Rif1 N-terminal domain-containing protein</fullName>
    </recommendedName>
</protein>
<dbReference type="GO" id="GO:0000723">
    <property type="term" value="P:telomere maintenance"/>
    <property type="evidence" value="ECO:0000318"/>
    <property type="project" value="GO_Central"/>
</dbReference>
<keyword evidence="3" id="KW-0158">Chromosome</keyword>
<dbReference type="InterPro" id="IPR016024">
    <property type="entry name" value="ARM-type_fold"/>
</dbReference>
<evidence type="ECO:0000313" key="10">
    <source>
        <dbReference type="Proteomes" id="UP000004994"/>
    </source>
</evidence>
<evidence type="ECO:0000256" key="6">
    <source>
        <dbReference type="ARBA" id="ARBA00023306"/>
    </source>
</evidence>
<reference evidence="9" key="1">
    <citation type="journal article" date="2012" name="Nature">
        <title>The tomato genome sequence provides insights into fleshy fruit evolution.</title>
        <authorList>
            <consortium name="Tomato Genome Consortium"/>
        </authorList>
    </citation>
    <scope>NUCLEOTIDE SEQUENCE [LARGE SCALE GENOMIC DNA]</scope>
    <source>
        <strain evidence="9">cv. Heinz 1706</strain>
    </source>
</reference>
<reference evidence="9" key="2">
    <citation type="submission" date="2019-01" db="UniProtKB">
        <authorList>
            <consortium name="EnsemblPlants"/>
        </authorList>
    </citation>
    <scope>IDENTIFICATION</scope>
    <source>
        <strain evidence="9">cv. Heinz 1706</strain>
    </source>
</reference>